<dbReference type="Pfam" id="PF07690">
    <property type="entry name" value="MFS_1"/>
    <property type="match status" value="1"/>
</dbReference>
<feature type="transmembrane region" description="Helical" evidence="7">
    <location>
        <begin position="224"/>
        <end position="249"/>
    </location>
</feature>
<evidence type="ECO:0000313" key="10">
    <source>
        <dbReference type="Proteomes" id="UP001344632"/>
    </source>
</evidence>
<feature type="transmembrane region" description="Helical" evidence="7">
    <location>
        <begin position="351"/>
        <end position="376"/>
    </location>
</feature>
<dbReference type="SUPFAM" id="SSF103473">
    <property type="entry name" value="MFS general substrate transporter"/>
    <property type="match status" value="1"/>
</dbReference>
<protein>
    <submittedName>
        <fullName evidence="9">MFS transporter</fullName>
    </submittedName>
</protein>
<feature type="transmembrane region" description="Helical" evidence="7">
    <location>
        <begin position="138"/>
        <end position="162"/>
    </location>
</feature>
<evidence type="ECO:0000256" key="4">
    <source>
        <dbReference type="ARBA" id="ARBA00022692"/>
    </source>
</evidence>
<dbReference type="InterPro" id="IPR011701">
    <property type="entry name" value="MFS"/>
</dbReference>
<dbReference type="PANTHER" id="PTHR43266:SF8">
    <property type="entry name" value="MACROLIDE-EFFLUX PROTEIN"/>
    <property type="match status" value="1"/>
</dbReference>
<feature type="transmembrane region" description="Helical" evidence="7">
    <location>
        <begin position="12"/>
        <end position="35"/>
    </location>
</feature>
<feature type="transmembrane region" description="Helical" evidence="7">
    <location>
        <begin position="261"/>
        <end position="280"/>
    </location>
</feature>
<sequence length="423" mass="46735">MELFRNSIFVRMFLATFASQLGTMVGTMAFAFYLIDRFSNQPVYATVAEMMYSLPTLVVFLFIGVLADRLDRKRIAVYSDWIRAGLSLVLLVAIHEDWIIAAFALLFLRSAISKFFAPAEMSLLQGIMKPEQYVQASSLNMSIMGVFMLFGMSMGSAAYYYLGIEGAIIIDTASFIISGILLAFCHFPLHVRQPNGKMKLKDLNLKSIAADFGTGFKYIVRNRLLLAIVLGFFFFGIVNGVFSILPLFTMKYKLSPDQYQFYTPLVMVFLGIGYLVGSAISTPLIKKAGKVSVLITGLFLIGVFTIFLGSFGSIQLYLGMMVLLGIILAPINVVLGGWMPELVEPQSMGRVSAWIEPLSTAGQAIALGFVAIAFPSLVSVTALYWILAVSIFIVSVYYLLVLPSLSRKHQHETKTEVKAEMPG</sequence>
<dbReference type="RefSeq" id="WP_326089895.1">
    <property type="nucleotide sequence ID" value="NZ_JARLKZ010000015.1"/>
</dbReference>
<feature type="transmembrane region" description="Helical" evidence="7">
    <location>
        <begin position="168"/>
        <end position="189"/>
    </location>
</feature>
<organism evidence="9 10">
    <name type="scientific">Paenibacillus dokdonensis</name>
    <dbReference type="NCBI Taxonomy" id="2567944"/>
    <lineage>
        <taxon>Bacteria</taxon>
        <taxon>Bacillati</taxon>
        <taxon>Bacillota</taxon>
        <taxon>Bacilli</taxon>
        <taxon>Bacillales</taxon>
        <taxon>Paenibacillaceae</taxon>
        <taxon>Paenibacillus</taxon>
    </lineage>
</organism>
<dbReference type="Gene3D" id="1.20.1250.20">
    <property type="entry name" value="MFS general substrate transporter like domains"/>
    <property type="match status" value="1"/>
</dbReference>
<keyword evidence="2" id="KW-0813">Transport</keyword>
<dbReference type="PROSITE" id="PS50850">
    <property type="entry name" value="MFS"/>
    <property type="match status" value="1"/>
</dbReference>
<evidence type="ECO:0000256" key="3">
    <source>
        <dbReference type="ARBA" id="ARBA00022475"/>
    </source>
</evidence>
<keyword evidence="5 7" id="KW-1133">Transmembrane helix</keyword>
<keyword evidence="6 7" id="KW-0472">Membrane</keyword>
<proteinExistence type="predicted"/>
<dbReference type="PANTHER" id="PTHR43266">
    <property type="entry name" value="MACROLIDE-EFFLUX PROTEIN"/>
    <property type="match status" value="1"/>
</dbReference>
<feature type="transmembrane region" description="Helical" evidence="7">
    <location>
        <begin position="50"/>
        <end position="68"/>
    </location>
</feature>
<dbReference type="InterPro" id="IPR036259">
    <property type="entry name" value="MFS_trans_sf"/>
</dbReference>
<evidence type="ECO:0000256" key="5">
    <source>
        <dbReference type="ARBA" id="ARBA00022989"/>
    </source>
</evidence>
<feature type="domain" description="Major facilitator superfamily (MFS) profile" evidence="8">
    <location>
        <begin position="224"/>
        <end position="423"/>
    </location>
</feature>
<comment type="caution">
    <text evidence="9">The sequence shown here is derived from an EMBL/GenBank/DDBJ whole genome shotgun (WGS) entry which is preliminary data.</text>
</comment>
<dbReference type="Proteomes" id="UP001344632">
    <property type="component" value="Unassembled WGS sequence"/>
</dbReference>
<dbReference type="InterPro" id="IPR020846">
    <property type="entry name" value="MFS_dom"/>
</dbReference>
<comment type="subcellular location">
    <subcellularLocation>
        <location evidence="1">Cell membrane</location>
        <topology evidence="1">Multi-pass membrane protein</topology>
    </subcellularLocation>
</comment>
<name>A0ABU6GVG7_9BACL</name>
<evidence type="ECO:0000313" key="9">
    <source>
        <dbReference type="EMBL" id="MEC0242152.1"/>
    </source>
</evidence>
<evidence type="ECO:0000259" key="8">
    <source>
        <dbReference type="PROSITE" id="PS50850"/>
    </source>
</evidence>
<keyword evidence="4 7" id="KW-0812">Transmembrane</keyword>
<evidence type="ECO:0000256" key="2">
    <source>
        <dbReference type="ARBA" id="ARBA00022448"/>
    </source>
</evidence>
<feature type="transmembrane region" description="Helical" evidence="7">
    <location>
        <begin position="317"/>
        <end position="339"/>
    </location>
</feature>
<feature type="transmembrane region" description="Helical" evidence="7">
    <location>
        <begin position="292"/>
        <end position="311"/>
    </location>
</feature>
<evidence type="ECO:0000256" key="7">
    <source>
        <dbReference type="SAM" id="Phobius"/>
    </source>
</evidence>
<evidence type="ECO:0000256" key="6">
    <source>
        <dbReference type="ARBA" id="ARBA00023136"/>
    </source>
</evidence>
<gene>
    <name evidence="9" type="ORF">P4H66_20315</name>
</gene>
<evidence type="ECO:0000256" key="1">
    <source>
        <dbReference type="ARBA" id="ARBA00004651"/>
    </source>
</evidence>
<reference evidence="9 10" key="1">
    <citation type="submission" date="2023-03" db="EMBL/GenBank/DDBJ databases">
        <title>Bacillus Genome Sequencing.</title>
        <authorList>
            <person name="Dunlap C."/>
        </authorList>
    </citation>
    <scope>NUCLEOTIDE SEQUENCE [LARGE SCALE GENOMIC DNA]</scope>
    <source>
        <strain evidence="9 10">BD-525</strain>
    </source>
</reference>
<dbReference type="CDD" id="cd06173">
    <property type="entry name" value="MFS_MefA_like"/>
    <property type="match status" value="1"/>
</dbReference>
<keyword evidence="10" id="KW-1185">Reference proteome</keyword>
<feature type="transmembrane region" description="Helical" evidence="7">
    <location>
        <begin position="382"/>
        <end position="401"/>
    </location>
</feature>
<accession>A0ABU6GVG7</accession>
<dbReference type="EMBL" id="JARLKZ010000015">
    <property type="protein sequence ID" value="MEC0242152.1"/>
    <property type="molecule type" value="Genomic_DNA"/>
</dbReference>
<keyword evidence="3" id="KW-1003">Cell membrane</keyword>